<evidence type="ECO:0000313" key="8">
    <source>
        <dbReference type="EMBL" id="ETW99401.1"/>
    </source>
</evidence>
<dbReference type="Gene3D" id="1.20.5.1150">
    <property type="entry name" value="Ribosomal protein S8"/>
    <property type="match status" value="1"/>
</dbReference>
<sequence length="63" mass="7700">MIVRVNNNDVEFALRVLKKKVQKAGMIREIRRRQYYEKPSERRRRKKREGIKNAQKRDMASII</sequence>
<proteinExistence type="inferred from homology"/>
<dbReference type="HOGENOM" id="CLU_159258_0_2_7"/>
<keyword evidence="9" id="KW-1185">Reference proteome</keyword>
<accession>W4LPR1</accession>
<feature type="region of interest" description="Disordered" evidence="7">
    <location>
        <begin position="37"/>
        <end position="63"/>
    </location>
</feature>
<evidence type="ECO:0000256" key="2">
    <source>
        <dbReference type="ARBA" id="ARBA00022980"/>
    </source>
</evidence>
<evidence type="ECO:0000313" key="9">
    <source>
        <dbReference type="Proteomes" id="UP000019141"/>
    </source>
</evidence>
<dbReference type="Proteomes" id="UP000019141">
    <property type="component" value="Unassembled WGS sequence"/>
</dbReference>
<dbReference type="InterPro" id="IPR038380">
    <property type="entry name" value="Ribosomal_bS21_sf"/>
</dbReference>
<dbReference type="PANTHER" id="PTHR21109:SF0">
    <property type="entry name" value="SMALL RIBOSOMAL SUBUNIT PROTEIN BS21M"/>
    <property type="match status" value="1"/>
</dbReference>
<evidence type="ECO:0000256" key="6">
    <source>
        <dbReference type="RuleBase" id="RU000667"/>
    </source>
</evidence>
<dbReference type="GO" id="GO:1990904">
    <property type="term" value="C:ribonucleoprotein complex"/>
    <property type="evidence" value="ECO:0007669"/>
    <property type="project" value="UniProtKB-KW"/>
</dbReference>
<comment type="caution">
    <text evidence="8">The sequence shown here is derived from an EMBL/GenBank/DDBJ whole genome shotgun (WGS) entry which is preliminary data.</text>
</comment>
<dbReference type="GO" id="GO:0005840">
    <property type="term" value="C:ribosome"/>
    <property type="evidence" value="ECO:0007669"/>
    <property type="project" value="UniProtKB-KW"/>
</dbReference>
<dbReference type="AlphaFoldDB" id="W4LPR1"/>
<dbReference type="HAMAP" id="MF_00358">
    <property type="entry name" value="Ribosomal_bS21"/>
    <property type="match status" value="1"/>
</dbReference>
<evidence type="ECO:0000256" key="1">
    <source>
        <dbReference type="ARBA" id="ARBA00006640"/>
    </source>
</evidence>
<dbReference type="Pfam" id="PF01165">
    <property type="entry name" value="Ribosomal_S21"/>
    <property type="match status" value="1"/>
</dbReference>
<reference evidence="8 9" key="1">
    <citation type="journal article" date="2014" name="Nature">
        <title>An environmental bacterial taxon with a large and distinct metabolic repertoire.</title>
        <authorList>
            <person name="Wilson M.C."/>
            <person name="Mori T."/>
            <person name="Ruckert C."/>
            <person name="Uria A.R."/>
            <person name="Helf M.J."/>
            <person name="Takada K."/>
            <person name="Gernert C."/>
            <person name="Steffens U.A."/>
            <person name="Heycke N."/>
            <person name="Schmitt S."/>
            <person name="Rinke C."/>
            <person name="Helfrich E.J."/>
            <person name="Brachmann A.O."/>
            <person name="Gurgui C."/>
            <person name="Wakimoto T."/>
            <person name="Kracht M."/>
            <person name="Crusemann M."/>
            <person name="Hentschel U."/>
            <person name="Abe I."/>
            <person name="Matsunaga S."/>
            <person name="Kalinowski J."/>
            <person name="Takeyama H."/>
            <person name="Piel J."/>
        </authorList>
    </citation>
    <scope>NUCLEOTIDE SEQUENCE [LARGE SCALE GENOMIC DNA]</scope>
    <source>
        <strain evidence="9">TSY1</strain>
    </source>
</reference>
<dbReference type="EMBL" id="AZHW01000451">
    <property type="protein sequence ID" value="ETW99401.1"/>
    <property type="molecule type" value="Genomic_DNA"/>
</dbReference>
<dbReference type="PRINTS" id="PR00976">
    <property type="entry name" value="RIBOSOMALS21"/>
</dbReference>
<dbReference type="GO" id="GO:0006412">
    <property type="term" value="P:translation"/>
    <property type="evidence" value="ECO:0007669"/>
    <property type="project" value="UniProtKB-UniRule"/>
</dbReference>
<evidence type="ECO:0000256" key="7">
    <source>
        <dbReference type="SAM" id="MobiDB-lite"/>
    </source>
</evidence>
<dbReference type="NCBIfam" id="TIGR00030">
    <property type="entry name" value="S21p"/>
    <property type="match status" value="1"/>
</dbReference>
<protein>
    <recommendedName>
        <fullName evidence="4 5">Small ribosomal subunit protein bS21</fullName>
    </recommendedName>
</protein>
<evidence type="ECO:0000256" key="5">
    <source>
        <dbReference type="HAMAP-Rule" id="MF_00358"/>
    </source>
</evidence>
<comment type="similarity">
    <text evidence="1 5 6">Belongs to the bacterial ribosomal protein bS21 family.</text>
</comment>
<name>W4LPR1_ENTF1</name>
<dbReference type="PANTHER" id="PTHR21109">
    <property type="entry name" value="MITOCHONDRIAL 28S RIBOSOMAL PROTEIN S21"/>
    <property type="match status" value="1"/>
</dbReference>
<gene>
    <name evidence="5" type="primary">rpsU</name>
    <name evidence="8" type="ORF">ETSY1_15210</name>
</gene>
<keyword evidence="2 5" id="KW-0689">Ribosomal protein</keyword>
<organism evidence="8 9">
    <name type="scientific">Entotheonella factor</name>
    <dbReference type="NCBI Taxonomy" id="1429438"/>
    <lineage>
        <taxon>Bacteria</taxon>
        <taxon>Pseudomonadati</taxon>
        <taxon>Nitrospinota/Tectimicrobiota group</taxon>
        <taxon>Candidatus Tectimicrobiota</taxon>
        <taxon>Candidatus Entotheonellia</taxon>
        <taxon>Candidatus Entotheonellales</taxon>
        <taxon>Candidatus Entotheonellaceae</taxon>
        <taxon>Candidatus Entotheonella</taxon>
    </lineage>
</organism>
<evidence type="ECO:0000256" key="3">
    <source>
        <dbReference type="ARBA" id="ARBA00023274"/>
    </source>
</evidence>
<evidence type="ECO:0000256" key="4">
    <source>
        <dbReference type="ARBA" id="ARBA00035135"/>
    </source>
</evidence>
<keyword evidence="3 5" id="KW-0687">Ribonucleoprotein</keyword>
<dbReference type="GO" id="GO:0003735">
    <property type="term" value="F:structural constituent of ribosome"/>
    <property type="evidence" value="ECO:0007669"/>
    <property type="project" value="InterPro"/>
</dbReference>
<dbReference type="InterPro" id="IPR001911">
    <property type="entry name" value="Ribosomal_bS21"/>
</dbReference>